<reference evidence="2 3" key="1">
    <citation type="journal article" date="2015" name="Genome Announc.">
        <title>Expanding the biotechnology potential of lactobacilli through comparative genomics of 213 strains and associated genera.</title>
        <authorList>
            <person name="Sun Z."/>
            <person name="Harris H.M."/>
            <person name="McCann A."/>
            <person name="Guo C."/>
            <person name="Argimon S."/>
            <person name="Zhang W."/>
            <person name="Yang X."/>
            <person name="Jeffery I.B."/>
            <person name="Cooney J.C."/>
            <person name="Kagawa T.F."/>
            <person name="Liu W."/>
            <person name="Song Y."/>
            <person name="Salvetti E."/>
            <person name="Wrobel A."/>
            <person name="Rasinkangas P."/>
            <person name="Parkhill J."/>
            <person name="Rea M.C."/>
            <person name="O'Sullivan O."/>
            <person name="Ritari J."/>
            <person name="Douillard F.P."/>
            <person name="Paul Ross R."/>
            <person name="Yang R."/>
            <person name="Briner A.E."/>
            <person name="Felis G.E."/>
            <person name="de Vos W.M."/>
            <person name="Barrangou R."/>
            <person name="Klaenhammer T.R."/>
            <person name="Caufield P.W."/>
            <person name="Cui Y."/>
            <person name="Zhang H."/>
            <person name="O'Toole P.W."/>
        </authorList>
    </citation>
    <scope>NUCLEOTIDE SEQUENCE [LARGE SCALE GENOMIC DNA]</scope>
    <source>
        <strain evidence="2 3">DSM 20587</strain>
    </source>
</reference>
<gene>
    <name evidence="2" type="ORF">FC95_GL001836</name>
</gene>
<dbReference type="EMBL" id="AYYV01000062">
    <property type="protein sequence ID" value="KRM51013.1"/>
    <property type="molecule type" value="Genomic_DNA"/>
</dbReference>
<name>A0A8E1RIW3_LENKE</name>
<sequence>MKKWPLLLLSLGLGIVILSNPTTYASSAYTVVKSSFPAGTGKMYHAANPKRNAYVWTTTKHTKKLANIKNYPNTSWHSTGAVVLRHNNKNAVYYRVGAVSPTKTKKWVSGWIWRGYLKPGYNPNFTKVKSIDLNIATNKEYNQFIKQSKYQQLTRDVLALFPNSTVSKPLSRYALFRDPKDKIVNNVATFKAMDDFLNLQMSN</sequence>
<accession>A0A8E1RIW3</accession>
<dbReference type="GeneID" id="71566700"/>
<protein>
    <recommendedName>
        <fullName evidence="4">D-alanyl-D-alanine carboxypeptidase</fullName>
    </recommendedName>
</protein>
<evidence type="ECO:0000256" key="1">
    <source>
        <dbReference type="SAM" id="SignalP"/>
    </source>
</evidence>
<evidence type="ECO:0000313" key="3">
    <source>
        <dbReference type="Proteomes" id="UP000051164"/>
    </source>
</evidence>
<keyword evidence="1" id="KW-0732">Signal</keyword>
<organism evidence="2 3">
    <name type="scientific">Lentilactobacillus kefiri DSM 20587 = JCM 5818</name>
    <dbReference type="NCBI Taxonomy" id="1423764"/>
    <lineage>
        <taxon>Bacteria</taxon>
        <taxon>Bacillati</taxon>
        <taxon>Bacillota</taxon>
        <taxon>Bacilli</taxon>
        <taxon>Lactobacillales</taxon>
        <taxon>Lactobacillaceae</taxon>
        <taxon>Lentilactobacillus</taxon>
    </lineage>
</organism>
<feature type="signal peptide" evidence="1">
    <location>
        <begin position="1"/>
        <end position="25"/>
    </location>
</feature>
<dbReference type="Proteomes" id="UP000051164">
    <property type="component" value="Unassembled WGS sequence"/>
</dbReference>
<evidence type="ECO:0000313" key="2">
    <source>
        <dbReference type="EMBL" id="KRM51013.1"/>
    </source>
</evidence>
<feature type="chain" id="PRO_5034888580" description="D-alanyl-D-alanine carboxypeptidase" evidence="1">
    <location>
        <begin position="26"/>
        <end position="203"/>
    </location>
</feature>
<comment type="caution">
    <text evidence="2">The sequence shown here is derived from an EMBL/GenBank/DDBJ whole genome shotgun (WGS) entry which is preliminary data.</text>
</comment>
<dbReference type="AlphaFoldDB" id="A0A8E1RIW3"/>
<evidence type="ECO:0008006" key="4">
    <source>
        <dbReference type="Google" id="ProtNLM"/>
    </source>
</evidence>
<proteinExistence type="predicted"/>
<dbReference type="RefSeq" id="WP_056982508.1">
    <property type="nucleotide sequence ID" value="NZ_AYYV01000062.1"/>
</dbReference>